<gene>
    <name evidence="3" type="ORF">NEZAVI_LOCUS3760</name>
</gene>
<evidence type="ECO:0000256" key="1">
    <source>
        <dbReference type="SAM" id="MobiDB-lite"/>
    </source>
</evidence>
<proteinExistence type="predicted"/>
<dbReference type="Pfam" id="PF21040">
    <property type="entry name" value="CEP104-like_TOG"/>
    <property type="match status" value="1"/>
</dbReference>
<organism evidence="3 4">
    <name type="scientific">Nezara viridula</name>
    <name type="common">Southern green stink bug</name>
    <name type="synonym">Cimex viridulus</name>
    <dbReference type="NCBI Taxonomy" id="85310"/>
    <lineage>
        <taxon>Eukaryota</taxon>
        <taxon>Metazoa</taxon>
        <taxon>Ecdysozoa</taxon>
        <taxon>Arthropoda</taxon>
        <taxon>Hexapoda</taxon>
        <taxon>Insecta</taxon>
        <taxon>Pterygota</taxon>
        <taxon>Neoptera</taxon>
        <taxon>Paraneoptera</taxon>
        <taxon>Hemiptera</taxon>
        <taxon>Heteroptera</taxon>
        <taxon>Panheteroptera</taxon>
        <taxon>Pentatomomorpha</taxon>
        <taxon>Pentatomoidea</taxon>
        <taxon>Pentatomidae</taxon>
        <taxon>Pentatominae</taxon>
        <taxon>Nezara</taxon>
    </lineage>
</organism>
<dbReference type="SUPFAM" id="SSF49785">
    <property type="entry name" value="Galactose-binding domain-like"/>
    <property type="match status" value="1"/>
</dbReference>
<dbReference type="InterPro" id="IPR048739">
    <property type="entry name" value="CEP104_N"/>
</dbReference>
<dbReference type="PROSITE" id="PS50151">
    <property type="entry name" value="UVR"/>
    <property type="match status" value="1"/>
</dbReference>
<dbReference type="Gene3D" id="1.25.10.10">
    <property type="entry name" value="Leucine-rich Repeat Variant"/>
    <property type="match status" value="1"/>
</dbReference>
<dbReference type="SMART" id="SM01349">
    <property type="entry name" value="TOG"/>
    <property type="match status" value="1"/>
</dbReference>
<dbReference type="AlphaFoldDB" id="A0A9P0EDD2"/>
<accession>A0A9P0EDD2</accession>
<reference evidence="3" key="1">
    <citation type="submission" date="2022-01" db="EMBL/GenBank/DDBJ databases">
        <authorList>
            <person name="King R."/>
        </authorList>
    </citation>
    <scope>NUCLEOTIDE SEQUENCE</scope>
</reference>
<dbReference type="InterPro" id="IPR048738">
    <property type="entry name" value="CEP104_Znf"/>
</dbReference>
<dbReference type="InterPro" id="IPR008979">
    <property type="entry name" value="Galactose-bd-like_sf"/>
</dbReference>
<dbReference type="GO" id="GO:0005929">
    <property type="term" value="C:cilium"/>
    <property type="evidence" value="ECO:0007669"/>
    <property type="project" value="TreeGrafter"/>
</dbReference>
<dbReference type="PANTHER" id="PTHR13371:SF0">
    <property type="entry name" value="CENTROSOMAL PROTEIN OF 104 KDA"/>
    <property type="match status" value="1"/>
</dbReference>
<feature type="compositionally biased region" description="Low complexity" evidence="1">
    <location>
        <begin position="314"/>
        <end position="330"/>
    </location>
</feature>
<dbReference type="Proteomes" id="UP001152798">
    <property type="component" value="Chromosome 2"/>
</dbReference>
<feature type="region of interest" description="Disordered" evidence="1">
    <location>
        <begin position="281"/>
        <end position="347"/>
    </location>
</feature>
<feature type="domain" description="UVR" evidence="2">
    <location>
        <begin position="180"/>
        <end position="215"/>
    </location>
</feature>
<dbReference type="InterPro" id="IPR001943">
    <property type="entry name" value="UVR_dom"/>
</dbReference>
<name>A0A9P0EDD2_NEZVI</name>
<keyword evidence="4" id="KW-1185">Reference proteome</keyword>
<dbReference type="Pfam" id="PF21038">
    <property type="entry name" value="CEP104_N"/>
    <property type="match status" value="1"/>
</dbReference>
<dbReference type="Pfam" id="PF21039">
    <property type="entry name" value="CEP104_ZnF"/>
    <property type="match status" value="1"/>
</dbReference>
<dbReference type="EMBL" id="OV725078">
    <property type="protein sequence ID" value="CAH1393027.1"/>
    <property type="molecule type" value="Genomic_DNA"/>
</dbReference>
<evidence type="ECO:0000313" key="3">
    <source>
        <dbReference type="EMBL" id="CAH1393027.1"/>
    </source>
</evidence>
<dbReference type="InterPro" id="IPR034085">
    <property type="entry name" value="TOG"/>
</dbReference>
<evidence type="ECO:0000259" key="2">
    <source>
        <dbReference type="PROSITE" id="PS50151"/>
    </source>
</evidence>
<dbReference type="InterPro" id="IPR011989">
    <property type="entry name" value="ARM-like"/>
</dbReference>
<evidence type="ECO:0000313" key="4">
    <source>
        <dbReference type="Proteomes" id="UP001152798"/>
    </source>
</evidence>
<protein>
    <recommendedName>
        <fullName evidence="2">UVR domain-containing protein</fullName>
    </recommendedName>
</protein>
<dbReference type="InterPro" id="IPR052607">
    <property type="entry name" value="CEP104-like"/>
</dbReference>
<dbReference type="PANTHER" id="PTHR13371">
    <property type="entry name" value="GLYCINE-, GLUTAMATE-, THIENYLCYCLOHEXYLPIPERIDINE-BINDING PROTEIN"/>
    <property type="match status" value="1"/>
</dbReference>
<dbReference type="GO" id="GO:0000226">
    <property type="term" value="P:microtubule cytoskeleton organization"/>
    <property type="evidence" value="ECO:0007669"/>
    <property type="project" value="UniProtKB-ARBA"/>
</dbReference>
<sequence length="798" mass="90501">MPRKAPFNVIFASSEDEKFRASELDEHGPTVKGWQSHRYCQFPQEIIFRLHYPITLTQVQILAHQYLIPRKLELWLGPEEHEETEDVSDLNFGYIGYITLSDNKKSSYKSRELKSISVPDCKPTAYVKLMLESNHENAHNKYNQVSLVAVQLLGESKTGLKELSPFDDLSFEMYVDKEVSNIIRQMETKKEEAVKAERFRYAGKLKSAMVALREVGERLGRYEVSKQQAIANEDYSRANRKKEQMDLLRSEAYATLNINDLLEEDGIMTKNDAAGNEILEASTPSEEADTPEVCPDNIPPPGVYQSPLSPLRYTSPPVRSTRSQSSVVQPIRTGSLRKKKQPRTSYDQYDDRIIPAAQRSINEEKAVVVHSAALKMNEREKKQAALPISVFGISLVEKFYSRQYSDKEEGVRTLESVLRNGGLEGNKIARGAVFLLHRALRDKVFSVYSMASSAVEYFFNSFVSSRVSVSEMSRSVEKILPELLSKSGDVTPRIHNTAVHTILSMAHAPELRKLNLIPVHITRPLTSSTHPRLALSRLEIAEQLILSIGISTDKNSGMTARVLAEFGASGLHHPAEAVRKVAERVLVLVYRVNPRMVRKQLPPDDDITRRNLLYRQLMREFDKIDLQMQEAKKDTPIQNNKKLMRSGSISEPQEKYTDKMTMKCSTSCYSANRIPSPISPPSSESRDKQCIFCFRTSDSFTEEGLNIHYWKYCPMLTRCNSCSEVVEIPSLNSHVESGCRKSGDRENSGETRCPFCRILVDNTEVGWRKHLVDGRICSNHPRAAFIHRGSPPLSDSFE</sequence>
<dbReference type="OrthoDB" id="66599at2759"/>